<reference evidence="2" key="1">
    <citation type="submission" date="2021-06" db="EMBL/GenBank/DDBJ databases">
        <authorList>
            <person name="Hodson N. C."/>
            <person name="Mongue J. A."/>
            <person name="Jaron S. K."/>
        </authorList>
    </citation>
    <scope>NUCLEOTIDE SEQUENCE</scope>
</reference>
<dbReference type="EMBL" id="CAJVCH010027299">
    <property type="protein sequence ID" value="CAG7701993.1"/>
    <property type="molecule type" value="Genomic_DNA"/>
</dbReference>
<accession>A0A8J2JUN1</accession>
<keyword evidence="1" id="KW-0732">Signal</keyword>
<evidence type="ECO:0000256" key="1">
    <source>
        <dbReference type="SAM" id="SignalP"/>
    </source>
</evidence>
<gene>
    <name evidence="2" type="ORF">AFUS01_LOCUS4383</name>
</gene>
<evidence type="ECO:0000313" key="2">
    <source>
        <dbReference type="EMBL" id="CAG7701993.1"/>
    </source>
</evidence>
<comment type="caution">
    <text evidence="2">The sequence shown here is derived from an EMBL/GenBank/DDBJ whole genome shotgun (WGS) entry which is preliminary data.</text>
</comment>
<protein>
    <submittedName>
        <fullName evidence="2">Uncharacterized protein</fullName>
    </submittedName>
</protein>
<organism evidence="2 3">
    <name type="scientific">Allacma fusca</name>
    <dbReference type="NCBI Taxonomy" id="39272"/>
    <lineage>
        <taxon>Eukaryota</taxon>
        <taxon>Metazoa</taxon>
        <taxon>Ecdysozoa</taxon>
        <taxon>Arthropoda</taxon>
        <taxon>Hexapoda</taxon>
        <taxon>Collembola</taxon>
        <taxon>Symphypleona</taxon>
        <taxon>Sminthuridae</taxon>
        <taxon>Allacma</taxon>
    </lineage>
</organism>
<feature type="signal peptide" evidence="1">
    <location>
        <begin position="1"/>
        <end position="31"/>
    </location>
</feature>
<name>A0A8J2JUN1_9HEXA</name>
<dbReference type="Proteomes" id="UP000708208">
    <property type="component" value="Unassembled WGS sequence"/>
</dbReference>
<feature type="chain" id="PRO_5035186984" evidence="1">
    <location>
        <begin position="32"/>
        <end position="100"/>
    </location>
</feature>
<sequence>MALGRLSFMHKSCCFLLLLVTLAVLIETSNGLPTEIERILRRAKRQSSPGGFDANRQDLGFGKGYGYGGFDEYCQDCTHCNGCGHAPNRRELIEYDYTPK</sequence>
<keyword evidence="3" id="KW-1185">Reference proteome</keyword>
<dbReference type="AlphaFoldDB" id="A0A8J2JUN1"/>
<proteinExistence type="predicted"/>
<evidence type="ECO:0000313" key="3">
    <source>
        <dbReference type="Proteomes" id="UP000708208"/>
    </source>
</evidence>